<sequence length="399" mass="45781">MDVSAKARITHPQKRFLKKMCNFLYYIGMGDYWYEKTERSNRHRILYTIYAVLVNGYLLLITLNEILAHLRSDLTLKEKNDLIQFCLAHPSLCAKFVSLYFQKNRIRVLFGKILDGETYRSLELEKECVKKAIGYCVTLAVITYMTLVMTTVDAFFSYKQGIPFRLEVSFIPGQIFQNGSLRNFLRSVNDIHWWCIVTNMILVDGISFTSLIYQGYKFRSVNDYFEGLRTKTVSNAKTKSEEVCAEEYEKDFIAGIKLHQNALWCARNVQSSLGNIYGAQIILSSSCLVICLIKLVATKEGMAFLVANFFYIACVLMLNGAYMMAAGDITNEASLIPTAMFHSGWEHVRTKKRFRALIVLAIESSQRPVFMTAFGVITLSYQNFITVIRSSYSFFAVMY</sequence>
<keyword evidence="6 10" id="KW-1133">Transmembrane helix</keyword>
<accession>A0A5B9GA22</accession>
<keyword evidence="8 10" id="KW-0675">Receptor</keyword>
<evidence type="ECO:0000256" key="6">
    <source>
        <dbReference type="ARBA" id="ARBA00022989"/>
    </source>
</evidence>
<dbReference type="PANTHER" id="PTHR21137">
    <property type="entry name" value="ODORANT RECEPTOR"/>
    <property type="match status" value="1"/>
</dbReference>
<dbReference type="EMBL" id="MK458404">
    <property type="protein sequence ID" value="QEE82763.1"/>
    <property type="molecule type" value="mRNA"/>
</dbReference>
<dbReference type="AlphaFoldDB" id="A0A5B9GA22"/>
<keyword evidence="9 10" id="KW-0807">Transducer</keyword>
<feature type="transmembrane region" description="Helical" evidence="10">
    <location>
        <begin position="82"/>
        <end position="101"/>
    </location>
</feature>
<evidence type="ECO:0000256" key="9">
    <source>
        <dbReference type="ARBA" id="ARBA00023224"/>
    </source>
</evidence>
<gene>
    <name evidence="11" type="primary">OR45</name>
</gene>
<comment type="similarity">
    <text evidence="10">Belongs to the insect chemoreceptor superfamily. Heteromeric odorant receptor channel (TC 1.A.69) family.</text>
</comment>
<dbReference type="GO" id="GO:0005886">
    <property type="term" value="C:plasma membrane"/>
    <property type="evidence" value="ECO:0007669"/>
    <property type="project" value="UniProtKB-SubCell"/>
</dbReference>
<evidence type="ECO:0000256" key="2">
    <source>
        <dbReference type="ARBA" id="ARBA00022475"/>
    </source>
</evidence>
<evidence type="ECO:0000256" key="7">
    <source>
        <dbReference type="ARBA" id="ARBA00023136"/>
    </source>
</evidence>
<feature type="transmembrane region" description="Helical" evidence="10">
    <location>
        <begin position="132"/>
        <end position="156"/>
    </location>
</feature>
<name>A0A5B9GA22_9NEOP</name>
<dbReference type="GO" id="GO:0004984">
    <property type="term" value="F:olfactory receptor activity"/>
    <property type="evidence" value="ECO:0007669"/>
    <property type="project" value="InterPro"/>
</dbReference>
<keyword evidence="7 10" id="KW-0472">Membrane</keyword>
<dbReference type="PANTHER" id="PTHR21137:SF35">
    <property type="entry name" value="ODORANT RECEPTOR 19A-RELATED"/>
    <property type="match status" value="1"/>
</dbReference>
<dbReference type="GO" id="GO:0007165">
    <property type="term" value="P:signal transduction"/>
    <property type="evidence" value="ECO:0007669"/>
    <property type="project" value="UniProtKB-KW"/>
</dbReference>
<dbReference type="InterPro" id="IPR004117">
    <property type="entry name" value="7tm6_olfct_rcpt"/>
</dbReference>
<keyword evidence="2" id="KW-1003">Cell membrane</keyword>
<evidence type="ECO:0000256" key="5">
    <source>
        <dbReference type="ARBA" id="ARBA00022725"/>
    </source>
</evidence>
<dbReference type="GO" id="GO:0005549">
    <property type="term" value="F:odorant binding"/>
    <property type="evidence" value="ECO:0007669"/>
    <property type="project" value="InterPro"/>
</dbReference>
<evidence type="ECO:0000256" key="1">
    <source>
        <dbReference type="ARBA" id="ARBA00004651"/>
    </source>
</evidence>
<keyword evidence="3 10" id="KW-0716">Sensory transduction</keyword>
<keyword evidence="5 10" id="KW-0552">Olfaction</keyword>
<feature type="transmembrane region" description="Helical" evidence="10">
    <location>
        <begin position="191"/>
        <end position="213"/>
    </location>
</feature>
<proteinExistence type="evidence at transcript level"/>
<protein>
    <recommendedName>
        <fullName evidence="10">Odorant receptor</fullName>
    </recommendedName>
</protein>
<evidence type="ECO:0000313" key="11">
    <source>
        <dbReference type="EMBL" id="QEE82763.1"/>
    </source>
</evidence>
<evidence type="ECO:0000256" key="3">
    <source>
        <dbReference type="ARBA" id="ARBA00022606"/>
    </source>
</evidence>
<organism evidence="11">
    <name type="scientific">Conogethes pinicolalis</name>
    <dbReference type="NCBI Taxonomy" id="1178461"/>
    <lineage>
        <taxon>Eukaryota</taxon>
        <taxon>Metazoa</taxon>
        <taxon>Ecdysozoa</taxon>
        <taxon>Arthropoda</taxon>
        <taxon>Hexapoda</taxon>
        <taxon>Insecta</taxon>
        <taxon>Pterygota</taxon>
        <taxon>Neoptera</taxon>
        <taxon>Endopterygota</taxon>
        <taxon>Lepidoptera</taxon>
        <taxon>Glossata</taxon>
        <taxon>Ditrysia</taxon>
        <taxon>Pyraloidea</taxon>
        <taxon>Crambidae</taxon>
        <taxon>Spilomelinae</taxon>
        <taxon>Conogethes</taxon>
    </lineage>
</organism>
<dbReference type="Pfam" id="PF02949">
    <property type="entry name" value="7tm_6"/>
    <property type="match status" value="1"/>
</dbReference>
<feature type="transmembrane region" description="Helical" evidence="10">
    <location>
        <begin position="45"/>
        <end position="70"/>
    </location>
</feature>
<feature type="transmembrane region" description="Helical" evidence="10">
    <location>
        <begin position="302"/>
        <end position="322"/>
    </location>
</feature>
<reference evidence="11" key="1">
    <citation type="submission" date="2019-01" db="EMBL/GenBank/DDBJ databases">
        <title>Antennal transcriptome and differential expression of olfactory genes in the Conogethes pinicolalis (Lepidoptera: Crambidae).</title>
        <authorList>
            <person name="Jing D."/>
            <person name="Zhang T."/>
            <person name="Wang Z."/>
            <person name="He K."/>
            <person name="Bai S."/>
        </authorList>
    </citation>
    <scope>NUCLEOTIDE SEQUENCE</scope>
</reference>
<comment type="caution">
    <text evidence="10">Lacks conserved residue(s) required for the propagation of feature annotation.</text>
</comment>
<evidence type="ECO:0000256" key="4">
    <source>
        <dbReference type="ARBA" id="ARBA00022692"/>
    </source>
</evidence>
<comment type="subcellular location">
    <subcellularLocation>
        <location evidence="1 10">Cell membrane</location>
        <topology evidence="1 10">Multi-pass membrane protein</topology>
    </subcellularLocation>
</comment>
<evidence type="ECO:0000256" key="10">
    <source>
        <dbReference type="RuleBase" id="RU351113"/>
    </source>
</evidence>
<evidence type="ECO:0000256" key="8">
    <source>
        <dbReference type="ARBA" id="ARBA00023170"/>
    </source>
</evidence>
<keyword evidence="4 10" id="KW-0812">Transmembrane</keyword>